<dbReference type="Gene3D" id="2.30.30.40">
    <property type="entry name" value="SH3 Domains"/>
    <property type="match status" value="1"/>
</dbReference>
<evidence type="ECO:0000313" key="6">
    <source>
        <dbReference type="EMBL" id="CEQ42281.1"/>
    </source>
</evidence>
<dbReference type="SMART" id="SM00326">
    <property type="entry name" value="SH3"/>
    <property type="match status" value="1"/>
</dbReference>
<accession>A0A0D6ER80</accession>
<keyword evidence="1 2" id="KW-0728">SH3 domain</keyword>
<keyword evidence="4" id="KW-0732">Signal</keyword>
<evidence type="ECO:0000256" key="4">
    <source>
        <dbReference type="SAM" id="SignalP"/>
    </source>
</evidence>
<dbReference type="SUPFAM" id="SSF50044">
    <property type="entry name" value="SH3-domain"/>
    <property type="match status" value="1"/>
</dbReference>
<dbReference type="InterPro" id="IPR001452">
    <property type="entry name" value="SH3_domain"/>
</dbReference>
<feature type="chain" id="PRO_5002303474" evidence="4">
    <location>
        <begin position="34"/>
        <end position="1428"/>
    </location>
</feature>
<dbReference type="PROSITE" id="PS50002">
    <property type="entry name" value="SH3"/>
    <property type="match status" value="1"/>
</dbReference>
<proteinExistence type="predicted"/>
<evidence type="ECO:0000313" key="7">
    <source>
        <dbReference type="Proteomes" id="UP000243876"/>
    </source>
</evidence>
<keyword evidence="7" id="KW-1185">Reference proteome</keyword>
<name>A0A0D6ER80_SPOSA</name>
<dbReference type="Pfam" id="PF00018">
    <property type="entry name" value="SH3_1"/>
    <property type="match status" value="1"/>
</dbReference>
<sequence>MARPRARPPPPAAFPSFPIAALVLVFSAVSSQAASPSLPQIDFSSLGTVAVVGSFAGLSFYDADNPAPTYSSTRSTLLARTAAGAFDKVAETDDGGSIAAVCQSPDGTVFVGGNFTQIGGVTAANIASYDPAGHAFAAMGNGLTGEVRALACNGTTVYAGGDFTASEGGPNVASWSIGSKAWSALPFYGLDGSVESIFPSADGLSLFFGGSFSTTFSNSSSNSTLASADSSSFPSIGSSLTPISLNSSDYWASPTTYISGFGRPQYIFCPRHDDGVGASWLLVDGQAGYFIARMYRELNVRGIRLGNTFYEGRGTKNFSVVSIPDDQVLTLSYASDPSDPSSALVTCSDNCPLAHNESIPYQDFLFPEGTTLTGFQLNVNGWYGAGGGLHLLQLLSEGSYAYASEADNLSPCTSGLAASTQSTVSTTGTWTTANATTSIAGTTQTVLVGSIDGGNDAASSAPSITWQPYVTEEGDYAVYFTTPGCSSMGDCARRTSVLVTATPSGGTPNSTTIDQTNTATASTLIYNGTLAAGASSLSVSMSLADGAASFSGTTYEIVADYINLVAASTNGSSTRIERGYGLFEYALAEQGTFGDVVSTSGSVNASGTMTNASGFDSLAFRLDNGAVVNSVVSVGNGSTTHVFVGGNFTFTPSSSSNTGSSTNVVSYASGQASAAPNGGLNGVVTSLLEYDGILYAAGSFDATTDGAVSELAGIARWNYSALSTKWEALGGTVPSIGGAIAQLAVVNTGSSSPNGSRAIVAVGGGGSGLAFYEPASSAWNSTMAGLFLGNLTAVGPAASLASTNATTYLAGNVLAAVRNSAPGGAVLSSGHNGSPQLSSFGFGFNSSSPSTSSGTTASSSRFRRAESSLQSLARSFAGPLDRRASSRIILEPRAPAPSSTFNLTLPSPISAVASTADSSSTDQVLAGAFWKNGSTTLMLLGGSFTSSTGVQNLGAYDTSKKTFSSLPGAETINGTVTSLMVLDDSLWIGGNFSTGGGRQGFATYDLQGGKVDDSQPPLSGYAGKNATLNVIAQRPGYDSQIVVAGGFASAGSLSCQSICLWDTSSLQWSAMGGGLQGVVGAIDFAGANSEYLVASGEFLLDSSTAYIARWNFRNSSWTGIGAATDLPGPATAVSADDHNSDKIFVAGKSSSSGVPYLAYWNGTAWADLNSNGTLASGSGVQQLAFVPLQSDHSSNDVVESNRMLLVSGDLNINDTSVSTALYDGENWYPYLVATSATGSAGVIAQLFYSVTDFSLSSGHHLAVGIVILISMAIALGFVFLFVLIGLLIALARRKDEPNSYPNNRGVTDVAIETSSAGALHRPTSLLQTVGAATAVLLDPKGEKAFDHDAAGGGAASFDGAVTSYGSDYGDDGEPSTALARYSFHAEHPGELSISANEQLSILEAADPNWWMVVNGAGQRGLVPQTYLA</sequence>
<evidence type="ECO:0000259" key="5">
    <source>
        <dbReference type="PROSITE" id="PS50002"/>
    </source>
</evidence>
<organism evidence="6 7">
    <name type="scientific">Sporidiobolus salmonicolor</name>
    <name type="common">Yeast-like fungus</name>
    <name type="synonym">Sporobolomyces salmonicolor</name>
    <dbReference type="NCBI Taxonomy" id="5005"/>
    <lineage>
        <taxon>Eukaryota</taxon>
        <taxon>Fungi</taxon>
        <taxon>Dikarya</taxon>
        <taxon>Basidiomycota</taxon>
        <taxon>Pucciniomycotina</taxon>
        <taxon>Microbotryomycetes</taxon>
        <taxon>Sporidiobolales</taxon>
        <taxon>Sporidiobolaceae</taxon>
        <taxon>Sporobolomyces</taxon>
    </lineage>
</organism>
<dbReference type="InterPro" id="IPR048265">
    <property type="entry name" value="Rax2-like_third"/>
</dbReference>
<evidence type="ECO:0000256" key="1">
    <source>
        <dbReference type="ARBA" id="ARBA00022443"/>
    </source>
</evidence>
<feature type="domain" description="SH3" evidence="5">
    <location>
        <begin position="1372"/>
        <end position="1428"/>
    </location>
</feature>
<dbReference type="InterPro" id="IPR024982">
    <property type="entry name" value="Rax2-like_C"/>
</dbReference>
<evidence type="ECO:0000256" key="3">
    <source>
        <dbReference type="SAM" id="Phobius"/>
    </source>
</evidence>
<dbReference type="InterPro" id="IPR036028">
    <property type="entry name" value="SH3-like_dom_sf"/>
</dbReference>
<dbReference type="Proteomes" id="UP000243876">
    <property type="component" value="Unassembled WGS sequence"/>
</dbReference>
<dbReference type="Pfam" id="PF12768">
    <property type="entry name" value="Rax2"/>
    <property type="match status" value="2"/>
</dbReference>
<protein>
    <submittedName>
        <fullName evidence="6">SPOSA6832_04074-mRNA-1:cds</fullName>
    </submittedName>
</protein>
<keyword evidence="3" id="KW-1133">Transmembrane helix</keyword>
<keyword evidence="3" id="KW-0812">Transmembrane</keyword>
<dbReference type="SUPFAM" id="SSF101898">
    <property type="entry name" value="NHL repeat"/>
    <property type="match status" value="1"/>
</dbReference>
<feature type="non-terminal residue" evidence="6">
    <location>
        <position position="1"/>
    </location>
</feature>
<reference evidence="7" key="1">
    <citation type="submission" date="2015-02" db="EMBL/GenBank/DDBJ databases">
        <authorList>
            <person name="Gon?alves P."/>
        </authorList>
    </citation>
    <scope>NUCLEOTIDE SEQUENCE [LARGE SCALE GENOMIC DNA]</scope>
</reference>
<dbReference type="Pfam" id="PF20842">
    <property type="entry name" value="Rax2_2"/>
    <property type="match status" value="1"/>
</dbReference>
<evidence type="ECO:0000256" key="2">
    <source>
        <dbReference type="PROSITE-ProRule" id="PRU00192"/>
    </source>
</evidence>
<feature type="transmembrane region" description="Helical" evidence="3">
    <location>
        <begin position="1261"/>
        <end position="1291"/>
    </location>
</feature>
<dbReference type="OrthoDB" id="2503993at2759"/>
<dbReference type="PANTHER" id="PTHR31778:SF2">
    <property type="entry name" value="BUD SITE SELECTION PROTEIN RAX2"/>
    <property type="match status" value="1"/>
</dbReference>
<dbReference type="EMBL" id="CENE01000023">
    <property type="protein sequence ID" value="CEQ42281.1"/>
    <property type="molecule type" value="Genomic_DNA"/>
</dbReference>
<feature type="signal peptide" evidence="4">
    <location>
        <begin position="1"/>
        <end position="33"/>
    </location>
</feature>
<dbReference type="Pfam" id="PF20843">
    <property type="entry name" value="Rax2_3"/>
    <property type="match status" value="1"/>
</dbReference>
<dbReference type="CDD" id="cd00174">
    <property type="entry name" value="SH3"/>
    <property type="match status" value="1"/>
</dbReference>
<dbReference type="PANTHER" id="PTHR31778">
    <property type="entry name" value="BUD SITE SELECTION PROTEIN RAX2"/>
    <property type="match status" value="1"/>
</dbReference>
<dbReference type="InterPro" id="IPR048266">
    <property type="entry name" value="Rax2-like_second"/>
</dbReference>
<gene>
    <name evidence="6" type="primary">SPOSA6832_04074</name>
</gene>
<dbReference type="InterPro" id="IPR011043">
    <property type="entry name" value="Gal_Oxase/kelch_b-propeller"/>
</dbReference>
<dbReference type="SUPFAM" id="SSF50965">
    <property type="entry name" value="Galactose oxidase, central domain"/>
    <property type="match status" value="1"/>
</dbReference>
<dbReference type="GO" id="GO:1902929">
    <property type="term" value="C:plasma membrane of growing cell tip"/>
    <property type="evidence" value="ECO:0007669"/>
    <property type="project" value="TreeGrafter"/>
</dbReference>
<keyword evidence="3" id="KW-0472">Membrane</keyword>